<feature type="domain" description="PglD N-terminal" evidence="2">
    <location>
        <begin position="3"/>
        <end position="85"/>
    </location>
</feature>
<evidence type="ECO:0000256" key="1">
    <source>
        <dbReference type="PIRSR" id="PIRSR620019-1"/>
    </source>
</evidence>
<dbReference type="InterPro" id="IPR050179">
    <property type="entry name" value="Trans_hexapeptide_repeat"/>
</dbReference>
<gene>
    <name evidence="3" type="ORF">E7215_16065</name>
</gene>
<reference evidence="3" key="1">
    <citation type="submission" date="2019-04" db="EMBL/GenBank/DDBJ databases">
        <title>Evolution of Biomass-Degrading Anaerobic Consortia Revealed by Metagenomics.</title>
        <authorList>
            <person name="Peng X."/>
        </authorList>
    </citation>
    <scope>NUCLEOTIDE SEQUENCE</scope>
    <source>
        <strain evidence="3">SIG254</strain>
    </source>
</reference>
<dbReference type="CDD" id="cd03360">
    <property type="entry name" value="LbH_AT_putative"/>
    <property type="match status" value="1"/>
</dbReference>
<protein>
    <submittedName>
        <fullName evidence="3">Acetyltransferase</fullName>
    </submittedName>
</protein>
<dbReference type="AlphaFoldDB" id="A0A927W6S5"/>
<evidence type="ECO:0000313" key="4">
    <source>
        <dbReference type="Proteomes" id="UP000768462"/>
    </source>
</evidence>
<dbReference type="Gene3D" id="2.160.10.10">
    <property type="entry name" value="Hexapeptide repeat proteins"/>
    <property type="match status" value="1"/>
</dbReference>
<dbReference type="InterPro" id="IPR020019">
    <property type="entry name" value="AcTrfase_PglD-like"/>
</dbReference>
<name>A0A927W6S5_9CLOT</name>
<dbReference type="Proteomes" id="UP000768462">
    <property type="component" value="Unassembled WGS sequence"/>
</dbReference>
<evidence type="ECO:0000259" key="2">
    <source>
        <dbReference type="Pfam" id="PF17836"/>
    </source>
</evidence>
<feature type="site" description="Increases basicity of active site His" evidence="1">
    <location>
        <position position="140"/>
    </location>
</feature>
<dbReference type="SUPFAM" id="SSF51161">
    <property type="entry name" value="Trimeric LpxA-like enzymes"/>
    <property type="match status" value="1"/>
</dbReference>
<feature type="active site" description="Proton acceptor" evidence="1">
    <location>
        <position position="139"/>
    </location>
</feature>
<dbReference type="InterPro" id="IPR011004">
    <property type="entry name" value="Trimer_LpxA-like_sf"/>
</dbReference>
<dbReference type="Gene3D" id="3.40.50.20">
    <property type="match status" value="1"/>
</dbReference>
<comment type="caution">
    <text evidence="3">The sequence shown here is derived from an EMBL/GenBank/DDBJ whole genome shotgun (WGS) entry which is preliminary data.</text>
</comment>
<dbReference type="NCBIfam" id="TIGR03570">
    <property type="entry name" value="NeuD_NnaD"/>
    <property type="match status" value="1"/>
</dbReference>
<dbReference type="InterPro" id="IPR041561">
    <property type="entry name" value="PglD_N"/>
</dbReference>
<dbReference type="Pfam" id="PF17836">
    <property type="entry name" value="PglD_N"/>
    <property type="match status" value="1"/>
</dbReference>
<sequence>MKKVIIIGAGGVGREVALIINQINNFKPTWNIIGFLDDNPTNLGKTLNGHRIIGNVELLNYISKDIYVVVAISNYRVKKEIVSKLGGKFKFATLIHPRVSIHDFMTVGHGTIIYEGAILTTDIKIGEHVIISPKCGIGHDSIIKDYVSLLWNVNVSGGDIIEEGVLMGSCSTVIQNLKIGKGAIIGAGSVVVKDIPAYSTAVGVPARVIREEEVYEKDIIYNNSK</sequence>
<dbReference type="PANTHER" id="PTHR43300">
    <property type="entry name" value="ACETYLTRANSFERASE"/>
    <property type="match status" value="1"/>
</dbReference>
<dbReference type="EMBL" id="SVCM01000189">
    <property type="protein sequence ID" value="MBE6061658.1"/>
    <property type="molecule type" value="Genomic_DNA"/>
</dbReference>
<proteinExistence type="predicted"/>
<dbReference type="PANTHER" id="PTHR43300:SF7">
    <property type="entry name" value="UDP-N-ACETYLBACILLOSAMINE N-ACETYLTRANSFERASE"/>
    <property type="match status" value="1"/>
</dbReference>
<accession>A0A927W6S5</accession>
<organism evidence="3 4">
    <name type="scientific">Clostridium sulfidigenes</name>
    <dbReference type="NCBI Taxonomy" id="318464"/>
    <lineage>
        <taxon>Bacteria</taxon>
        <taxon>Bacillati</taxon>
        <taxon>Bacillota</taxon>
        <taxon>Clostridia</taxon>
        <taxon>Eubacteriales</taxon>
        <taxon>Clostridiaceae</taxon>
        <taxon>Clostridium</taxon>
    </lineage>
</organism>
<evidence type="ECO:0000313" key="3">
    <source>
        <dbReference type="EMBL" id="MBE6061658.1"/>
    </source>
</evidence>